<dbReference type="RefSeq" id="WP_124773446.1">
    <property type="nucleotide sequence ID" value="NZ_QGSZ01000213.1"/>
</dbReference>
<evidence type="ECO:0000256" key="1">
    <source>
        <dbReference type="ARBA" id="ARBA00022679"/>
    </source>
</evidence>
<dbReference type="InterPro" id="IPR001296">
    <property type="entry name" value="Glyco_trans_1"/>
</dbReference>
<dbReference type="Gene3D" id="3.40.50.2000">
    <property type="entry name" value="Glycogen Phosphorylase B"/>
    <property type="match status" value="2"/>
</dbReference>
<evidence type="ECO:0000259" key="2">
    <source>
        <dbReference type="Pfam" id="PF00534"/>
    </source>
</evidence>
<dbReference type="CDD" id="cd03801">
    <property type="entry name" value="GT4_PimA-like"/>
    <property type="match status" value="1"/>
</dbReference>
<evidence type="ECO:0000313" key="4">
    <source>
        <dbReference type="Proteomes" id="UP000282312"/>
    </source>
</evidence>
<feature type="domain" description="Glycosyl transferase family 1" evidence="2">
    <location>
        <begin position="241"/>
        <end position="389"/>
    </location>
</feature>
<dbReference type="SUPFAM" id="SSF53756">
    <property type="entry name" value="UDP-Glycosyltransferase/glycogen phosphorylase"/>
    <property type="match status" value="1"/>
</dbReference>
<organism evidence="3 4">
    <name type="scientific">Micromonospora inaquosa</name>
    <dbReference type="NCBI Taxonomy" id="2203716"/>
    <lineage>
        <taxon>Bacteria</taxon>
        <taxon>Bacillati</taxon>
        <taxon>Actinomycetota</taxon>
        <taxon>Actinomycetes</taxon>
        <taxon>Micromonosporales</taxon>
        <taxon>Micromonosporaceae</taxon>
        <taxon>Micromonospora</taxon>
    </lineage>
</organism>
<dbReference type="EMBL" id="QGSZ01000213">
    <property type="protein sequence ID" value="RQX02174.1"/>
    <property type="molecule type" value="Genomic_DNA"/>
</dbReference>
<protein>
    <recommendedName>
        <fullName evidence="2">Glycosyl transferase family 1 domain-containing protein</fullName>
    </recommendedName>
</protein>
<evidence type="ECO:0000313" key="3">
    <source>
        <dbReference type="EMBL" id="RQX02174.1"/>
    </source>
</evidence>
<sequence>MADTFDILRDDNTAAAAKAIHNSPLTVHDPRDVAHSTESNPPPYRVLLTCDFFEPGFRAGGPVRSVAQLLDTASPAIDVTMVTRDRDLGSNEPYPGLSGRWARRGAARIYYLDPGRLHQWHAMLRTLRSNTFDLLYVNSLWAMSSILPILAAQTRIIQVDRILLAPRGELAASALGVKSRKKRLFLRVWRPILRRLKVYWHATNPHEAQLIRDLFPWARIEMRRNEVSLPPEPIPPEGIGGSPRLVFIGRINPIKNLAKVIEALALVKRPVLFDVYGPIEDRSYWAECQLLAQRLPASVTFSYRGELAPEAVRSTFARYDMFVFPTQGENFGHVIAESLSASCPVICSDETPWSPMLRAGGGAVLTDATVATLAHQIDQFAQRSEEERLAARRAAGQAYRSWRAETAGPNILDRIRLTVAER</sequence>
<keyword evidence="4" id="KW-1185">Reference proteome</keyword>
<name>A0A3N9WMZ7_9ACTN</name>
<accession>A0A3N9WMZ7</accession>
<dbReference type="Proteomes" id="UP000282312">
    <property type="component" value="Unassembled WGS sequence"/>
</dbReference>
<dbReference type="PANTHER" id="PTHR12526">
    <property type="entry name" value="GLYCOSYLTRANSFERASE"/>
    <property type="match status" value="1"/>
</dbReference>
<comment type="caution">
    <text evidence="3">The sequence shown here is derived from an EMBL/GenBank/DDBJ whole genome shotgun (WGS) entry which is preliminary data.</text>
</comment>
<reference evidence="3 4" key="1">
    <citation type="submission" date="2018-05" db="EMBL/GenBank/DDBJ databases">
        <title>Micromonospora from Atacama Desert.</title>
        <authorList>
            <person name="Carro L."/>
            <person name="Goodfellow M."/>
            <person name="Klenk H.-P."/>
        </authorList>
    </citation>
    <scope>NUCLEOTIDE SEQUENCE [LARGE SCALE GENOMIC DNA]</scope>
    <source>
        <strain evidence="3 4">LB39</strain>
    </source>
</reference>
<dbReference type="GO" id="GO:0016757">
    <property type="term" value="F:glycosyltransferase activity"/>
    <property type="evidence" value="ECO:0007669"/>
    <property type="project" value="InterPro"/>
</dbReference>
<proteinExistence type="predicted"/>
<dbReference type="Pfam" id="PF00534">
    <property type="entry name" value="Glycos_transf_1"/>
    <property type="match status" value="1"/>
</dbReference>
<keyword evidence="1" id="KW-0808">Transferase</keyword>
<gene>
    <name evidence="3" type="ORF">DLJ59_16085</name>
</gene>
<dbReference type="OrthoDB" id="3171021at2"/>
<dbReference type="AlphaFoldDB" id="A0A3N9WMZ7"/>